<accession>A0ABR6BKT6</accession>
<dbReference type="SMART" id="SM00922">
    <property type="entry name" value="MR_MLE"/>
    <property type="match status" value="1"/>
</dbReference>
<dbReference type="Pfam" id="PF02746">
    <property type="entry name" value="MR_MLE_N"/>
    <property type="match status" value="1"/>
</dbReference>
<dbReference type="SFLD" id="SFLDS00001">
    <property type="entry name" value="Enolase"/>
    <property type="match status" value="1"/>
</dbReference>
<dbReference type="Proteomes" id="UP000517916">
    <property type="component" value="Unassembled WGS sequence"/>
</dbReference>
<keyword evidence="6" id="KW-1185">Reference proteome</keyword>
<dbReference type="InterPro" id="IPR013341">
    <property type="entry name" value="Mandelate_racemase_N_dom"/>
</dbReference>
<dbReference type="InterPro" id="IPR013342">
    <property type="entry name" value="Mandelate_racemase_C"/>
</dbReference>
<gene>
    <name evidence="5" type="ORF">BC739_004717</name>
</gene>
<dbReference type="InterPro" id="IPR018110">
    <property type="entry name" value="Mandel_Rmase/mucon_lact_enz_CS"/>
</dbReference>
<reference evidence="5 6" key="1">
    <citation type="submission" date="2020-08" db="EMBL/GenBank/DDBJ databases">
        <title>Genomic Encyclopedia of Archaeal and Bacterial Type Strains, Phase II (KMG-II): from individual species to whole genera.</title>
        <authorList>
            <person name="Goeker M."/>
        </authorList>
    </citation>
    <scope>NUCLEOTIDE SEQUENCE [LARGE SCALE GENOMIC DNA]</scope>
    <source>
        <strain evidence="5 6">DSM 43850</strain>
    </source>
</reference>
<evidence type="ECO:0000256" key="3">
    <source>
        <dbReference type="ARBA" id="ARBA00023235"/>
    </source>
</evidence>
<comment type="similarity">
    <text evidence="1">Belongs to the mandelate racemase/muconate lactonizing enzyme family.</text>
</comment>
<evidence type="ECO:0000313" key="6">
    <source>
        <dbReference type="Proteomes" id="UP000517916"/>
    </source>
</evidence>
<evidence type="ECO:0000256" key="2">
    <source>
        <dbReference type="ARBA" id="ARBA00022723"/>
    </source>
</evidence>
<dbReference type="Gene3D" id="3.20.20.120">
    <property type="entry name" value="Enolase-like C-terminal domain"/>
    <property type="match status" value="1"/>
</dbReference>
<keyword evidence="3" id="KW-0413">Isomerase</keyword>
<dbReference type="Gene3D" id="3.30.390.10">
    <property type="entry name" value="Enolase-like, N-terminal domain"/>
    <property type="match status" value="1"/>
</dbReference>
<dbReference type="RefSeq" id="WP_025355331.1">
    <property type="nucleotide sequence ID" value="NZ_BAAABQ010000056.1"/>
</dbReference>
<evidence type="ECO:0000256" key="1">
    <source>
        <dbReference type="ARBA" id="ARBA00008031"/>
    </source>
</evidence>
<feature type="domain" description="Mandelate racemase/muconate lactonizing enzyme C-terminal" evidence="4">
    <location>
        <begin position="159"/>
        <end position="255"/>
    </location>
</feature>
<dbReference type="InterPro" id="IPR029017">
    <property type="entry name" value="Enolase-like_N"/>
</dbReference>
<comment type="caution">
    <text evidence="5">The sequence shown here is derived from an EMBL/GenBank/DDBJ whole genome shotgun (WGS) entry which is preliminary data.</text>
</comment>
<dbReference type="InterPro" id="IPR029065">
    <property type="entry name" value="Enolase_C-like"/>
</dbReference>
<dbReference type="Pfam" id="PF13378">
    <property type="entry name" value="MR_MLE_C"/>
    <property type="match status" value="1"/>
</dbReference>
<keyword evidence="2" id="KW-0479">Metal-binding</keyword>
<dbReference type="PROSITE" id="PS00909">
    <property type="entry name" value="MR_MLE_2"/>
    <property type="match status" value="1"/>
</dbReference>
<protein>
    <submittedName>
        <fullName evidence="5">L-alanine-DL-glutamate epimerase-like enolase superfamily enzyme</fullName>
    </submittedName>
</protein>
<sequence>MIEQILVRTAEIPMARPFVHAAKSRHHTASVLVTVTARGQRGWGEGAPRPYVTGETVASAEQALRRISPDWLNRLIDLNEFEAAVRQLASLDLSRLVGGGQPARAAATALEIALFDLICRLHGRSGLDGLRSTPLGARLLAPTGSPAPVSCVLDLAKDPAETISALGERAISSIRHVKLKATKLLDTCVRHVSAVRERFSADTTISVDANGDWDRATAVLAARRLAPLRVGWLEEPVRPRDWAALREVREAGGVPVMLDESCVDTADLEIAHALSAVDSVNARISKCGGLFPTLRLVQRARELGLGVQLGVQVGEVGPLWAAGRLLATALEGLATAEAGRQDDWFPVPLTEPPYAVDRERYLAGPVGGVGIGVLPGRDLNQHWEELT</sequence>
<evidence type="ECO:0000259" key="4">
    <source>
        <dbReference type="SMART" id="SM00922"/>
    </source>
</evidence>
<dbReference type="PANTHER" id="PTHR48073:SF2">
    <property type="entry name" value="O-SUCCINYLBENZOATE SYNTHASE"/>
    <property type="match status" value="1"/>
</dbReference>
<dbReference type="PANTHER" id="PTHR48073">
    <property type="entry name" value="O-SUCCINYLBENZOATE SYNTHASE-RELATED"/>
    <property type="match status" value="1"/>
</dbReference>
<dbReference type="InterPro" id="IPR036849">
    <property type="entry name" value="Enolase-like_C_sf"/>
</dbReference>
<name>A0ABR6BKT6_9PSEU</name>
<organism evidence="5 6">
    <name type="scientific">Kutzneria viridogrisea</name>
    <dbReference type="NCBI Taxonomy" id="47990"/>
    <lineage>
        <taxon>Bacteria</taxon>
        <taxon>Bacillati</taxon>
        <taxon>Actinomycetota</taxon>
        <taxon>Actinomycetes</taxon>
        <taxon>Pseudonocardiales</taxon>
        <taxon>Pseudonocardiaceae</taxon>
        <taxon>Kutzneria</taxon>
    </lineage>
</organism>
<dbReference type="SUPFAM" id="SSF54826">
    <property type="entry name" value="Enolase N-terminal domain-like"/>
    <property type="match status" value="1"/>
</dbReference>
<proteinExistence type="inferred from homology"/>
<dbReference type="EMBL" id="JACJID010000003">
    <property type="protein sequence ID" value="MBA8927511.1"/>
    <property type="molecule type" value="Genomic_DNA"/>
</dbReference>
<dbReference type="SUPFAM" id="SSF51604">
    <property type="entry name" value="Enolase C-terminal domain-like"/>
    <property type="match status" value="1"/>
</dbReference>
<evidence type="ECO:0000313" key="5">
    <source>
        <dbReference type="EMBL" id="MBA8927511.1"/>
    </source>
</evidence>